<dbReference type="AlphaFoldDB" id="A0AAV7JM08"/>
<keyword evidence="2" id="KW-0539">Nucleus</keyword>
<proteinExistence type="inferred from homology"/>
<comment type="subcellular location">
    <subcellularLocation>
        <location evidence="1">Nucleus</location>
    </subcellularLocation>
</comment>
<protein>
    <submittedName>
        <fullName evidence="5">Protein SAAL1-like</fullName>
    </submittedName>
</protein>
<sequence length="476" mass="53193">MADLIRNPSPPHQAKTDSTELKQLLQTQADDVIMDTLFSKSWLITTMNRVVQYVQKGLIQYPIASAKPIIVDLTDSSPETGVVSSPKRAKLNTENDTAVELLDCKDNGETKDSTNPIQKPSIDNSTDLTDKKGGGDTTSTAATLSDTTNSNRLVLELDAELEKEFCNLWDATVNQHVAVFFSENNLIPILIHTVCNSRYPRLNEMCMGVLANIACNTNIAEKEFSSPHIAWFSCNMLTCDDPQTLMETLRLIETCVTDESTQEVWCNVFEDQKVIDTVQFIFDSSTNTELLFSLSRLVDLLLDLWSPLLYKFSTVEMTYALFEAHSQIMHPSLETAVNIIMIIHQLSTADEGVQVLLKLHTTMVDSCSNHIMILHEELGPQLAFSDASYRAAVALLQITVDSMKIKLGTLLMEDGKDFLAVLGDIYQKNVKLYCKEEMPAKSKSPSVTKSPLINQTTENCEQLELLEKTHLLEQNI</sequence>
<name>A0AAV7JM08_9METZ</name>
<comment type="caution">
    <text evidence="5">The sequence shown here is derived from an EMBL/GenBank/DDBJ whole genome shotgun (WGS) entry which is preliminary data.</text>
</comment>
<dbReference type="Gene3D" id="1.25.10.10">
    <property type="entry name" value="Leucine-rich Repeat Variant"/>
    <property type="match status" value="1"/>
</dbReference>
<dbReference type="SUPFAM" id="SSF48371">
    <property type="entry name" value="ARM repeat"/>
    <property type="match status" value="1"/>
</dbReference>
<keyword evidence="6" id="KW-1185">Reference proteome</keyword>
<accession>A0AAV7JM08</accession>
<evidence type="ECO:0000256" key="4">
    <source>
        <dbReference type="SAM" id="MobiDB-lite"/>
    </source>
</evidence>
<dbReference type="InterPro" id="IPR016024">
    <property type="entry name" value="ARM-type_fold"/>
</dbReference>
<dbReference type="GO" id="GO:0005634">
    <property type="term" value="C:nucleus"/>
    <property type="evidence" value="ECO:0007669"/>
    <property type="project" value="UniProtKB-SubCell"/>
</dbReference>
<dbReference type="Proteomes" id="UP001165289">
    <property type="component" value="Unassembled WGS sequence"/>
</dbReference>
<evidence type="ECO:0000256" key="2">
    <source>
        <dbReference type="ARBA" id="ARBA00023242"/>
    </source>
</evidence>
<evidence type="ECO:0000256" key="1">
    <source>
        <dbReference type="ARBA" id="ARBA00004123"/>
    </source>
</evidence>
<dbReference type="InterPro" id="IPR052464">
    <property type="entry name" value="Synovial_Prolif_Regulator"/>
</dbReference>
<feature type="region of interest" description="Disordered" evidence="4">
    <location>
        <begin position="104"/>
        <end position="143"/>
    </location>
</feature>
<feature type="compositionally biased region" description="Polar residues" evidence="4">
    <location>
        <begin position="113"/>
        <end position="124"/>
    </location>
</feature>
<dbReference type="PANTHER" id="PTHR23424">
    <property type="entry name" value="SERUM AMYLOID A"/>
    <property type="match status" value="1"/>
</dbReference>
<evidence type="ECO:0000313" key="5">
    <source>
        <dbReference type="EMBL" id="KAI6649481.1"/>
    </source>
</evidence>
<organism evidence="5 6">
    <name type="scientific">Oopsacas minuta</name>
    <dbReference type="NCBI Taxonomy" id="111878"/>
    <lineage>
        <taxon>Eukaryota</taxon>
        <taxon>Metazoa</taxon>
        <taxon>Porifera</taxon>
        <taxon>Hexactinellida</taxon>
        <taxon>Hexasterophora</taxon>
        <taxon>Lyssacinosida</taxon>
        <taxon>Leucopsacidae</taxon>
        <taxon>Oopsacas</taxon>
    </lineage>
</organism>
<evidence type="ECO:0000313" key="6">
    <source>
        <dbReference type="Proteomes" id="UP001165289"/>
    </source>
</evidence>
<evidence type="ECO:0000256" key="3">
    <source>
        <dbReference type="ARBA" id="ARBA00038401"/>
    </source>
</evidence>
<gene>
    <name evidence="5" type="ORF">LOD99_11846</name>
</gene>
<reference evidence="5 6" key="1">
    <citation type="journal article" date="2023" name="BMC Biol.">
        <title>The compact genome of the sponge Oopsacas minuta (Hexactinellida) is lacking key metazoan core genes.</title>
        <authorList>
            <person name="Santini S."/>
            <person name="Schenkelaars Q."/>
            <person name="Jourda C."/>
            <person name="Duchesne M."/>
            <person name="Belahbib H."/>
            <person name="Rocher C."/>
            <person name="Selva M."/>
            <person name="Riesgo A."/>
            <person name="Vervoort M."/>
            <person name="Leys S.P."/>
            <person name="Kodjabachian L."/>
            <person name="Le Bivic A."/>
            <person name="Borchiellini C."/>
            <person name="Claverie J.M."/>
            <person name="Renard E."/>
        </authorList>
    </citation>
    <scope>NUCLEOTIDE SEQUENCE [LARGE SCALE GENOMIC DNA]</scope>
    <source>
        <strain evidence="5">SPO-2</strain>
    </source>
</reference>
<dbReference type="PANTHER" id="PTHR23424:SF23">
    <property type="entry name" value="PROTEIN SAAL1"/>
    <property type="match status" value="1"/>
</dbReference>
<dbReference type="InterPro" id="IPR011989">
    <property type="entry name" value="ARM-like"/>
</dbReference>
<comment type="similarity">
    <text evidence="3">Belongs to the SAAL1 family.</text>
</comment>
<dbReference type="EMBL" id="JAKMXF010000321">
    <property type="protein sequence ID" value="KAI6649481.1"/>
    <property type="molecule type" value="Genomic_DNA"/>
</dbReference>